<name>A0ABV8KDU5_9BACL</name>
<sequence>MFDGGVELNGLAIIAAALAYYVLGAVWFTPLFGALYDKALDTKRSPNQKWPMLYYIGPLVSAFAASIATALFVDALQIVHLSDALLLGLIVGVGYAMSISFNNAINPKTPRPLLYGAVTGSYHVVGMMLTAAILYWMS</sequence>
<reference evidence="3" key="1">
    <citation type="journal article" date="2019" name="Int. J. Syst. Evol. Microbiol.">
        <title>The Global Catalogue of Microorganisms (GCM) 10K type strain sequencing project: providing services to taxonomists for standard genome sequencing and annotation.</title>
        <authorList>
            <consortium name="The Broad Institute Genomics Platform"/>
            <consortium name="The Broad Institute Genome Sequencing Center for Infectious Disease"/>
            <person name="Wu L."/>
            <person name="Ma J."/>
        </authorList>
    </citation>
    <scope>NUCLEOTIDE SEQUENCE [LARGE SCALE GENOMIC DNA]</scope>
    <source>
        <strain evidence="3">IBRC-M 10987</strain>
    </source>
</reference>
<dbReference type="EMBL" id="JBHSAM010000036">
    <property type="protein sequence ID" value="MFC4104241.1"/>
    <property type="molecule type" value="Genomic_DNA"/>
</dbReference>
<comment type="caution">
    <text evidence="2">The sequence shown here is derived from an EMBL/GenBank/DDBJ whole genome shotgun (WGS) entry which is preliminary data.</text>
</comment>
<keyword evidence="1" id="KW-0472">Membrane</keyword>
<dbReference type="InterPro" id="IPR013879">
    <property type="entry name" value="DUF1761"/>
</dbReference>
<evidence type="ECO:0000313" key="3">
    <source>
        <dbReference type="Proteomes" id="UP001595715"/>
    </source>
</evidence>
<accession>A0ABV8KDU5</accession>
<dbReference type="Proteomes" id="UP001595715">
    <property type="component" value="Unassembled WGS sequence"/>
</dbReference>
<dbReference type="RefSeq" id="WP_377722775.1">
    <property type="nucleotide sequence ID" value="NZ_JBHSAM010000036.1"/>
</dbReference>
<keyword evidence="1" id="KW-1133">Transmembrane helix</keyword>
<keyword evidence="3" id="KW-1185">Reference proteome</keyword>
<keyword evidence="1" id="KW-0812">Transmembrane</keyword>
<evidence type="ECO:0000256" key="1">
    <source>
        <dbReference type="SAM" id="Phobius"/>
    </source>
</evidence>
<dbReference type="Pfam" id="PF08570">
    <property type="entry name" value="DUF1761"/>
    <property type="match status" value="1"/>
</dbReference>
<evidence type="ECO:0000313" key="2">
    <source>
        <dbReference type="EMBL" id="MFC4104241.1"/>
    </source>
</evidence>
<proteinExistence type="predicted"/>
<feature type="transmembrane region" description="Helical" evidence="1">
    <location>
        <begin position="113"/>
        <end position="137"/>
    </location>
</feature>
<feature type="transmembrane region" description="Helical" evidence="1">
    <location>
        <begin position="84"/>
        <end position="101"/>
    </location>
</feature>
<feature type="transmembrane region" description="Helical" evidence="1">
    <location>
        <begin position="12"/>
        <end position="32"/>
    </location>
</feature>
<organism evidence="2 3">
    <name type="scientific">Paenibacillus xanthanilyticus</name>
    <dbReference type="NCBI Taxonomy" id="1783531"/>
    <lineage>
        <taxon>Bacteria</taxon>
        <taxon>Bacillati</taxon>
        <taxon>Bacillota</taxon>
        <taxon>Bacilli</taxon>
        <taxon>Bacillales</taxon>
        <taxon>Paenibacillaceae</taxon>
        <taxon>Paenibacillus</taxon>
    </lineage>
</organism>
<gene>
    <name evidence="2" type="ORF">ACFOZ8_31935</name>
</gene>
<protein>
    <submittedName>
        <fullName evidence="2">DUF1761 domain-containing protein</fullName>
    </submittedName>
</protein>
<feature type="transmembrane region" description="Helical" evidence="1">
    <location>
        <begin position="53"/>
        <end position="72"/>
    </location>
</feature>